<gene>
    <name evidence="1" type="ORF">D9619_008292</name>
</gene>
<accession>A0A8H5F173</accession>
<comment type="caution">
    <text evidence="1">The sequence shown here is derived from an EMBL/GenBank/DDBJ whole genome shotgun (WGS) entry which is preliminary data.</text>
</comment>
<sequence>MYVAGELPGHTLDECERPRGGLRRGWCEGFTEFMPVGHIAGAKVNIIVEAANNSISVFIYSERLRVSGELSVEGHENDDTARITPNARTTVSVIQAGLDRGLRLLT</sequence>
<dbReference type="Proteomes" id="UP000567179">
    <property type="component" value="Unassembled WGS sequence"/>
</dbReference>
<protein>
    <submittedName>
        <fullName evidence="1">Uncharacterized protein</fullName>
    </submittedName>
</protein>
<evidence type="ECO:0000313" key="1">
    <source>
        <dbReference type="EMBL" id="KAF5319528.1"/>
    </source>
</evidence>
<reference evidence="1 2" key="1">
    <citation type="journal article" date="2020" name="ISME J.">
        <title>Uncovering the hidden diversity of litter-decomposition mechanisms in mushroom-forming fungi.</title>
        <authorList>
            <person name="Floudas D."/>
            <person name="Bentzer J."/>
            <person name="Ahren D."/>
            <person name="Johansson T."/>
            <person name="Persson P."/>
            <person name="Tunlid A."/>
        </authorList>
    </citation>
    <scope>NUCLEOTIDE SEQUENCE [LARGE SCALE GENOMIC DNA]</scope>
    <source>
        <strain evidence="1 2">CBS 101986</strain>
    </source>
</reference>
<dbReference type="EMBL" id="JAACJJ010000029">
    <property type="protein sequence ID" value="KAF5319528.1"/>
    <property type="molecule type" value="Genomic_DNA"/>
</dbReference>
<name>A0A8H5F173_9AGAR</name>
<evidence type="ECO:0000313" key="2">
    <source>
        <dbReference type="Proteomes" id="UP000567179"/>
    </source>
</evidence>
<keyword evidence="2" id="KW-1185">Reference proteome</keyword>
<dbReference type="AlphaFoldDB" id="A0A8H5F173"/>
<organism evidence="1 2">
    <name type="scientific">Psilocybe cf. subviscida</name>
    <dbReference type="NCBI Taxonomy" id="2480587"/>
    <lineage>
        <taxon>Eukaryota</taxon>
        <taxon>Fungi</taxon>
        <taxon>Dikarya</taxon>
        <taxon>Basidiomycota</taxon>
        <taxon>Agaricomycotina</taxon>
        <taxon>Agaricomycetes</taxon>
        <taxon>Agaricomycetidae</taxon>
        <taxon>Agaricales</taxon>
        <taxon>Agaricineae</taxon>
        <taxon>Strophariaceae</taxon>
        <taxon>Psilocybe</taxon>
    </lineage>
</organism>
<proteinExistence type="predicted"/>